<dbReference type="InterPro" id="IPR016181">
    <property type="entry name" value="Acyl_CoA_acyltransferase"/>
</dbReference>
<gene>
    <name evidence="2" type="ORF">C5745_04340</name>
</gene>
<dbReference type="Pfam" id="PF13673">
    <property type="entry name" value="Acetyltransf_10"/>
    <property type="match status" value="1"/>
</dbReference>
<evidence type="ECO:0000259" key="1">
    <source>
        <dbReference type="PROSITE" id="PS51186"/>
    </source>
</evidence>
<protein>
    <submittedName>
        <fullName evidence="2">GNAT family N-acetyltransferase</fullName>
    </submittedName>
</protein>
<dbReference type="SUPFAM" id="SSF55729">
    <property type="entry name" value="Acyl-CoA N-acyltransferases (Nat)"/>
    <property type="match status" value="1"/>
</dbReference>
<proteinExistence type="predicted"/>
<dbReference type="AlphaFoldDB" id="A0A2S9J7E3"/>
<sequence>MRITYFIKAFKELDTTELYQILKLRNEVFIVEQCCPYQDIDEKDLISYHLMCFVNDNLAGYTRLLPAGVSYDEVSIGRVVVGPHFRGLKLGKQLMEKSISSCKELFGSSTIRIGAQVYLIKFYNALGFAEIGKPYDEDGIPHIEMIRE</sequence>
<accession>A0A2S9J7E3</accession>
<dbReference type="Proteomes" id="UP000239711">
    <property type="component" value="Unassembled WGS sequence"/>
</dbReference>
<evidence type="ECO:0000313" key="3">
    <source>
        <dbReference type="Proteomes" id="UP000239711"/>
    </source>
</evidence>
<reference evidence="2 3" key="1">
    <citation type="submission" date="2018-02" db="EMBL/GenBank/DDBJ databases">
        <title>The draft genome of Sphingobacterium sp. 5JN-11.</title>
        <authorList>
            <person name="Liu L."/>
            <person name="Li L."/>
            <person name="Liang L."/>
            <person name="Zhang X."/>
            <person name="Wang T."/>
        </authorList>
    </citation>
    <scope>NUCLEOTIDE SEQUENCE [LARGE SCALE GENOMIC DNA]</scope>
    <source>
        <strain evidence="2 3">5JN-11</strain>
    </source>
</reference>
<dbReference type="GO" id="GO:0016747">
    <property type="term" value="F:acyltransferase activity, transferring groups other than amino-acyl groups"/>
    <property type="evidence" value="ECO:0007669"/>
    <property type="project" value="InterPro"/>
</dbReference>
<keyword evidence="2" id="KW-0808">Transferase</keyword>
<dbReference type="Gene3D" id="3.40.630.30">
    <property type="match status" value="1"/>
</dbReference>
<feature type="domain" description="N-acetyltransferase" evidence="1">
    <location>
        <begin position="8"/>
        <end position="148"/>
    </location>
</feature>
<keyword evidence="3" id="KW-1185">Reference proteome</keyword>
<dbReference type="InterPro" id="IPR000182">
    <property type="entry name" value="GNAT_dom"/>
</dbReference>
<dbReference type="OrthoDB" id="9796171at2"/>
<dbReference type="PROSITE" id="PS51186">
    <property type="entry name" value="GNAT"/>
    <property type="match status" value="1"/>
</dbReference>
<dbReference type="EMBL" id="PVBQ01000003">
    <property type="protein sequence ID" value="PRD48705.1"/>
    <property type="molecule type" value="Genomic_DNA"/>
</dbReference>
<dbReference type="CDD" id="cd04301">
    <property type="entry name" value="NAT_SF"/>
    <property type="match status" value="1"/>
</dbReference>
<evidence type="ECO:0000313" key="2">
    <source>
        <dbReference type="EMBL" id="PRD48705.1"/>
    </source>
</evidence>
<name>A0A2S9J7E3_9SPHI</name>
<comment type="caution">
    <text evidence="2">The sequence shown here is derived from an EMBL/GenBank/DDBJ whole genome shotgun (WGS) entry which is preliminary data.</text>
</comment>
<organism evidence="2 3">
    <name type="scientific">Sphingobacterium haloxyli</name>
    <dbReference type="NCBI Taxonomy" id="2100533"/>
    <lineage>
        <taxon>Bacteria</taxon>
        <taxon>Pseudomonadati</taxon>
        <taxon>Bacteroidota</taxon>
        <taxon>Sphingobacteriia</taxon>
        <taxon>Sphingobacteriales</taxon>
        <taxon>Sphingobacteriaceae</taxon>
        <taxon>Sphingobacterium</taxon>
    </lineage>
</organism>